<dbReference type="InterPro" id="IPR000281">
    <property type="entry name" value="HTH_RpiR"/>
</dbReference>
<protein>
    <submittedName>
        <fullName evidence="5">MurR/RpiR family transcriptional regulator</fullName>
    </submittedName>
</protein>
<evidence type="ECO:0000256" key="3">
    <source>
        <dbReference type="ARBA" id="ARBA00023163"/>
    </source>
</evidence>
<feature type="domain" description="HTH rpiR-type" evidence="4">
    <location>
        <begin position="16"/>
        <end position="92"/>
    </location>
</feature>
<dbReference type="Pfam" id="PF01418">
    <property type="entry name" value="HTH_6"/>
    <property type="match status" value="1"/>
</dbReference>
<organism evidence="5 6">
    <name type="scientific">Aquibaculum arenosum</name>
    <dbReference type="NCBI Taxonomy" id="3032591"/>
    <lineage>
        <taxon>Bacteria</taxon>
        <taxon>Pseudomonadati</taxon>
        <taxon>Pseudomonadota</taxon>
        <taxon>Alphaproteobacteria</taxon>
        <taxon>Rhodospirillales</taxon>
        <taxon>Rhodovibrionaceae</taxon>
        <taxon>Aquibaculum</taxon>
    </lineage>
</organism>
<reference evidence="5 6" key="1">
    <citation type="submission" date="2023-03" db="EMBL/GenBank/DDBJ databases">
        <title>Fodinicurvata sp. CAU 1616 isolated from sea sendiment.</title>
        <authorList>
            <person name="Kim W."/>
        </authorList>
    </citation>
    <scope>NUCLEOTIDE SEQUENCE [LARGE SCALE GENOMIC DNA]</scope>
    <source>
        <strain evidence="5 6">CAU 1616</strain>
    </source>
</reference>
<dbReference type="SUPFAM" id="SSF46689">
    <property type="entry name" value="Homeodomain-like"/>
    <property type="match status" value="1"/>
</dbReference>
<dbReference type="InterPro" id="IPR047640">
    <property type="entry name" value="RpiR-like"/>
</dbReference>
<keyword evidence="3" id="KW-0804">Transcription</keyword>
<dbReference type="Proteomes" id="UP001215503">
    <property type="component" value="Unassembled WGS sequence"/>
</dbReference>
<dbReference type="InterPro" id="IPR001347">
    <property type="entry name" value="SIS_dom"/>
</dbReference>
<dbReference type="PANTHER" id="PTHR30514">
    <property type="entry name" value="GLUCOKINASE"/>
    <property type="match status" value="1"/>
</dbReference>
<dbReference type="RefSeq" id="WP_275819227.1">
    <property type="nucleotide sequence ID" value="NZ_JARHUD010000001.1"/>
</dbReference>
<dbReference type="InterPro" id="IPR035472">
    <property type="entry name" value="RpiR-like_SIS"/>
</dbReference>
<name>A0ABT5YI41_9PROT</name>
<dbReference type="PROSITE" id="PS51071">
    <property type="entry name" value="HTH_RPIR"/>
    <property type="match status" value="1"/>
</dbReference>
<comment type="caution">
    <text evidence="5">The sequence shown here is derived from an EMBL/GenBank/DDBJ whole genome shotgun (WGS) entry which is preliminary data.</text>
</comment>
<keyword evidence="6" id="KW-1185">Reference proteome</keyword>
<evidence type="ECO:0000313" key="6">
    <source>
        <dbReference type="Proteomes" id="UP001215503"/>
    </source>
</evidence>
<dbReference type="InterPro" id="IPR036388">
    <property type="entry name" value="WH-like_DNA-bd_sf"/>
</dbReference>
<dbReference type="Gene3D" id="1.10.10.10">
    <property type="entry name" value="Winged helix-like DNA-binding domain superfamily/Winged helix DNA-binding domain"/>
    <property type="match status" value="1"/>
</dbReference>
<evidence type="ECO:0000313" key="5">
    <source>
        <dbReference type="EMBL" id="MDF2094603.1"/>
    </source>
</evidence>
<evidence type="ECO:0000256" key="2">
    <source>
        <dbReference type="ARBA" id="ARBA00023125"/>
    </source>
</evidence>
<dbReference type="EMBL" id="JARHUD010000001">
    <property type="protein sequence ID" value="MDF2094603.1"/>
    <property type="molecule type" value="Genomic_DNA"/>
</dbReference>
<dbReference type="SUPFAM" id="SSF53697">
    <property type="entry name" value="SIS domain"/>
    <property type="match status" value="1"/>
</dbReference>
<dbReference type="Gene3D" id="3.40.50.10490">
    <property type="entry name" value="Glucose-6-phosphate isomerase like protein, domain 1"/>
    <property type="match status" value="1"/>
</dbReference>
<dbReference type="InterPro" id="IPR009057">
    <property type="entry name" value="Homeodomain-like_sf"/>
</dbReference>
<evidence type="ECO:0000259" key="4">
    <source>
        <dbReference type="PROSITE" id="PS51071"/>
    </source>
</evidence>
<dbReference type="Pfam" id="PF01380">
    <property type="entry name" value="SIS"/>
    <property type="match status" value="1"/>
</dbReference>
<gene>
    <name evidence="5" type="ORF">P2G67_01275</name>
</gene>
<keyword evidence="1" id="KW-0805">Transcription regulation</keyword>
<dbReference type="CDD" id="cd05013">
    <property type="entry name" value="SIS_RpiR"/>
    <property type="match status" value="1"/>
</dbReference>
<evidence type="ECO:0000256" key="1">
    <source>
        <dbReference type="ARBA" id="ARBA00023015"/>
    </source>
</evidence>
<proteinExistence type="predicted"/>
<sequence>MPTSTSAGTGTGRRPATLADRITASLPSLTNAERRAARALLARYPTTGIETVALFAERAGVSAPTILRFIAKLGFDGYGDFRRELRRELEAQAQYPLTRPPEADSAASGLAKLGRRLSDTIGDSLAMCERGELDRLVSALSDERRDVYLLGGDFTDVAARHLEFHLRKMRPRVRLMDHDLIRRADLLADLRRRDLFILFDIRRYQRDSVDTARLAAARGASVVLITDQWMSDAAEVADLVFRTRVDGPSRWDSLVGMIAFVEVLAQAYDEQVWSRSRQRIEAIERHRQALWGAEPGAPGDHK</sequence>
<keyword evidence="2" id="KW-0238">DNA-binding</keyword>
<dbReference type="InterPro" id="IPR046348">
    <property type="entry name" value="SIS_dom_sf"/>
</dbReference>
<dbReference type="PANTHER" id="PTHR30514:SF18">
    <property type="entry name" value="RPIR-FAMILY TRANSCRIPTIONAL REGULATOR"/>
    <property type="match status" value="1"/>
</dbReference>
<accession>A0ABT5YI41</accession>